<gene>
    <name evidence="2" type="ORF">TwortDSMZ_179</name>
</gene>
<name>A0A6H0X5L2_BPTWO</name>
<keyword evidence="1" id="KW-1133">Transmembrane helix</keyword>
<evidence type="ECO:0000313" key="3">
    <source>
        <dbReference type="Proteomes" id="UP000503318"/>
    </source>
</evidence>
<dbReference type="EMBL" id="MT151386">
    <property type="protein sequence ID" value="QIW89208.1"/>
    <property type="molecule type" value="Genomic_DNA"/>
</dbReference>
<evidence type="ECO:0000313" key="2">
    <source>
        <dbReference type="EMBL" id="QIW89208.1"/>
    </source>
</evidence>
<protein>
    <submittedName>
        <fullName evidence="2">Membrane protein</fullName>
    </submittedName>
</protein>
<organism evidence="2 3">
    <name type="scientific">Staphylococcus phage Twort (strain DSM 17442 / HER 48)</name>
    <name type="common">Bacteriophage Twort</name>
    <dbReference type="NCBI Taxonomy" id="2908167"/>
    <lineage>
        <taxon>Viruses</taxon>
        <taxon>Duplodnaviria</taxon>
        <taxon>Heunggongvirae</taxon>
        <taxon>Uroviricota</taxon>
        <taxon>Caudoviricetes</taxon>
        <taxon>Herelleviridae</taxon>
        <taxon>Twortvirinae</taxon>
        <taxon>Twortvirus</taxon>
        <taxon>Twortvirus twort</taxon>
    </lineage>
</organism>
<proteinExistence type="predicted"/>
<sequence length="66" mass="7592">MLTILVLIWVLLFLTVLFNIKVGNIFILGDYVEFKDKFVAVSFLLFLLLSMLIGLIIILKGVYGQW</sequence>
<evidence type="ECO:0000256" key="1">
    <source>
        <dbReference type="SAM" id="Phobius"/>
    </source>
</evidence>
<accession>A0A6H0X5L2</accession>
<keyword evidence="1" id="KW-0472">Membrane</keyword>
<organismHost>
    <name type="scientific">Twortvirus twort</name>
    <dbReference type="NCBI Taxonomy" id="55510"/>
</organismHost>
<keyword evidence="1" id="KW-0812">Transmembrane</keyword>
<dbReference type="Proteomes" id="UP000503318">
    <property type="component" value="Segment"/>
</dbReference>
<feature type="transmembrane region" description="Helical" evidence="1">
    <location>
        <begin position="39"/>
        <end position="63"/>
    </location>
</feature>
<reference evidence="2 3" key="1">
    <citation type="submission" date="2020-03" db="EMBL/GenBank/DDBJ databases">
        <title>Variable regions in the genome of staphylococcal bacteriophage Twort.</title>
        <authorList>
            <person name="Glowacka-Rutkowska A."/>
            <person name="Gawor J."/>
            <person name="Lobocka M."/>
        </authorList>
    </citation>
    <scope>NUCLEOTIDE SEQUENCE [LARGE SCALE GENOMIC DNA]</scope>
</reference>
<feature type="transmembrane region" description="Helical" evidence="1">
    <location>
        <begin position="6"/>
        <end position="27"/>
    </location>
</feature>